<evidence type="ECO:0008006" key="4">
    <source>
        <dbReference type="Google" id="ProtNLM"/>
    </source>
</evidence>
<organism evidence="3">
    <name type="scientific">marine sediment metagenome</name>
    <dbReference type="NCBI Taxonomy" id="412755"/>
    <lineage>
        <taxon>unclassified sequences</taxon>
        <taxon>metagenomes</taxon>
        <taxon>ecological metagenomes</taxon>
    </lineage>
</organism>
<proteinExistence type="predicted"/>
<dbReference type="SUPFAM" id="SSF55031">
    <property type="entry name" value="Bacterial exopeptidase dimerisation domain"/>
    <property type="match status" value="1"/>
</dbReference>
<dbReference type="Gene3D" id="3.30.70.360">
    <property type="match status" value="1"/>
</dbReference>
<evidence type="ECO:0000256" key="2">
    <source>
        <dbReference type="ARBA" id="ARBA00022833"/>
    </source>
</evidence>
<dbReference type="AlphaFoldDB" id="X0TYX4"/>
<gene>
    <name evidence="3" type="ORF">S01H1_26682</name>
</gene>
<comment type="cofactor">
    <cofactor evidence="1">
        <name>Zn(2+)</name>
        <dbReference type="ChEBI" id="CHEBI:29105"/>
    </cofactor>
</comment>
<dbReference type="SUPFAM" id="SSF53187">
    <property type="entry name" value="Zn-dependent exopeptidases"/>
    <property type="match status" value="1"/>
</dbReference>
<reference evidence="3" key="1">
    <citation type="journal article" date="2014" name="Front. Microbiol.">
        <title>High frequency of phylogenetically diverse reductive dehalogenase-homologous genes in deep subseafloor sedimentary metagenomes.</title>
        <authorList>
            <person name="Kawai M."/>
            <person name="Futagami T."/>
            <person name="Toyoda A."/>
            <person name="Takaki Y."/>
            <person name="Nishi S."/>
            <person name="Hori S."/>
            <person name="Arai W."/>
            <person name="Tsubouchi T."/>
            <person name="Morono Y."/>
            <person name="Uchiyama I."/>
            <person name="Ito T."/>
            <person name="Fujiyama A."/>
            <person name="Inagaki F."/>
            <person name="Takami H."/>
        </authorList>
    </citation>
    <scope>NUCLEOTIDE SEQUENCE</scope>
    <source>
        <strain evidence="3">Expedition CK06-06</strain>
    </source>
</reference>
<name>X0TYX4_9ZZZZ</name>
<accession>X0TYX4</accession>
<evidence type="ECO:0000256" key="1">
    <source>
        <dbReference type="ARBA" id="ARBA00001947"/>
    </source>
</evidence>
<evidence type="ECO:0000313" key="3">
    <source>
        <dbReference type="EMBL" id="GAF98454.1"/>
    </source>
</evidence>
<dbReference type="GO" id="GO:0016787">
    <property type="term" value="F:hydrolase activity"/>
    <property type="evidence" value="ECO:0007669"/>
    <property type="project" value="InterPro"/>
</dbReference>
<dbReference type="InterPro" id="IPR036264">
    <property type="entry name" value="Bact_exopeptidase_dim_dom"/>
</dbReference>
<feature type="non-terminal residue" evidence="3">
    <location>
        <position position="1"/>
    </location>
</feature>
<comment type="caution">
    <text evidence="3">The sequence shown here is derived from an EMBL/GenBank/DDBJ whole genome shotgun (WGS) entry which is preliminary data.</text>
</comment>
<dbReference type="InterPro" id="IPR002933">
    <property type="entry name" value="Peptidase_M20"/>
</dbReference>
<dbReference type="EMBL" id="BARS01016184">
    <property type="protein sequence ID" value="GAF98454.1"/>
    <property type="molecule type" value="Genomic_DNA"/>
</dbReference>
<dbReference type="PANTHER" id="PTHR42994:SF2">
    <property type="entry name" value="PEPTIDASE"/>
    <property type="match status" value="1"/>
</dbReference>
<sequence>CNLATIHGGDATNVVTDRVDIEGECRSFDRRLLDRIAREVERACQRAVRSTKNCRGQRGSVTFHTDIEYEPFTIPKNAASVQAAEAAIRSFGMKPELLTTQGALDANWLNARGIPVATLGAGQVAGHSLSERLDIEQFLTGCEVALRLATAPDLAA</sequence>
<dbReference type="Gene3D" id="3.40.630.10">
    <property type="entry name" value="Zn peptidases"/>
    <property type="match status" value="1"/>
</dbReference>
<dbReference type="Pfam" id="PF01546">
    <property type="entry name" value="Peptidase_M20"/>
    <property type="match status" value="1"/>
</dbReference>
<protein>
    <recommendedName>
        <fullName evidence="4">Peptidase M20 dimerisation domain-containing protein</fullName>
    </recommendedName>
</protein>
<dbReference type="PANTHER" id="PTHR42994">
    <property type="entry name" value="PEPTIDASE T"/>
    <property type="match status" value="1"/>
</dbReference>
<keyword evidence="2" id="KW-0862">Zinc</keyword>